<dbReference type="FunFam" id="3.20.20.300:FF:000004">
    <property type="entry name" value="probable beta-D-xylosidase 7"/>
    <property type="match status" value="1"/>
</dbReference>
<dbReference type="PANTHER" id="PTHR42721">
    <property type="entry name" value="SUGAR HYDROLASE-RELATED"/>
    <property type="match status" value="1"/>
</dbReference>
<dbReference type="InterPro" id="IPR036962">
    <property type="entry name" value="Glyco_hydro_3_N_sf"/>
</dbReference>
<dbReference type="FunFam" id="3.40.50.1700:FF:000001">
    <property type="entry name" value="probable beta-D-xylosidase 2"/>
    <property type="match status" value="1"/>
</dbReference>
<evidence type="ECO:0000256" key="7">
    <source>
        <dbReference type="ARBA" id="ARBA00023295"/>
    </source>
</evidence>
<evidence type="ECO:0000256" key="8">
    <source>
        <dbReference type="SAM" id="SignalP"/>
    </source>
</evidence>
<dbReference type="InterPro" id="IPR017853">
    <property type="entry name" value="GH"/>
</dbReference>
<dbReference type="Gramene" id="KGN62174">
    <property type="protein sequence ID" value="KGN62174"/>
    <property type="gene ID" value="Csa_2G308360"/>
</dbReference>
<dbReference type="InterPro" id="IPR002772">
    <property type="entry name" value="Glyco_hydro_3_C"/>
</dbReference>
<feature type="domain" description="Fibronectin type III-like" evidence="9">
    <location>
        <begin position="706"/>
        <end position="776"/>
    </location>
</feature>
<keyword evidence="5" id="KW-0378">Hydrolase</keyword>
<evidence type="ECO:0000256" key="2">
    <source>
        <dbReference type="ARBA" id="ARBA00005336"/>
    </source>
</evidence>
<dbReference type="OMA" id="IGFWAND"/>
<dbReference type="Gene3D" id="2.60.40.10">
    <property type="entry name" value="Immunoglobulins"/>
    <property type="match status" value="1"/>
</dbReference>
<evidence type="ECO:0000256" key="6">
    <source>
        <dbReference type="ARBA" id="ARBA00023180"/>
    </source>
</evidence>
<dbReference type="Pfam" id="PF00933">
    <property type="entry name" value="Glyco_hydro_3"/>
    <property type="match status" value="1"/>
</dbReference>
<evidence type="ECO:0000313" key="11">
    <source>
        <dbReference type="Proteomes" id="UP000029981"/>
    </source>
</evidence>
<dbReference type="AlphaFoldDB" id="A0A0A0LMA9"/>
<reference evidence="10 11" key="4">
    <citation type="journal article" date="2011" name="BMC Genomics">
        <title>RNA-Seq improves annotation of protein-coding genes in the cucumber genome.</title>
        <authorList>
            <person name="Li Z."/>
            <person name="Zhang Z."/>
            <person name="Yan P."/>
            <person name="Huang S."/>
            <person name="Fei Z."/>
            <person name="Lin K."/>
        </authorList>
    </citation>
    <scope>NUCLEOTIDE SEQUENCE [LARGE SCALE GENOMIC DNA]</scope>
    <source>
        <strain evidence="11">cv. 9930</strain>
    </source>
</reference>
<comment type="similarity">
    <text evidence="2">Belongs to the glycosyl hydrolase 3 family.</text>
</comment>
<evidence type="ECO:0000259" key="9">
    <source>
        <dbReference type="SMART" id="SM01217"/>
    </source>
</evidence>
<dbReference type="InterPro" id="IPR036881">
    <property type="entry name" value="Glyco_hydro_3_C_sf"/>
</dbReference>
<dbReference type="InterPro" id="IPR026891">
    <property type="entry name" value="Fn3-like"/>
</dbReference>
<protein>
    <submittedName>
        <fullName evidence="10">Periplasmic beta-glucosidase</fullName>
    </submittedName>
</protein>
<evidence type="ECO:0000256" key="4">
    <source>
        <dbReference type="ARBA" id="ARBA00022729"/>
    </source>
</evidence>
<dbReference type="EMBL" id="CM002923">
    <property type="protein sequence ID" value="KGN62174.1"/>
    <property type="molecule type" value="Genomic_DNA"/>
</dbReference>
<name>A0A0A0LMA9_CUCSA</name>
<dbReference type="Pfam" id="PF14310">
    <property type="entry name" value="Fn3-like"/>
    <property type="match status" value="1"/>
</dbReference>
<gene>
    <name evidence="10" type="ORF">Csa_2G308360</name>
</gene>
<sequence>MASFFFFFFPHKIKLLTLLLSAAFLSLIVAGSSSQPPYACDSSNPLTKTLPFCKTYLPIKLRARDLVSRLTLDEKVLQLVNTVPPIPRLGIPAYEWWSEALHGVANVGYGIRLNGTITAATSFPQVILTAASFDENLWYQIGQAIGTEARAVYNAGQAKGMTFWTPNINIFRDPRWGRGQETPGEDPLMTGKYSVAYVRGIQGDAIEGGKLGNQLKASACCKHFTAYDLDRWNGMTRYVFDAKVTMQDMADTYQPPFESCVEEGKASGIMCAYNRVNGVPSCADHHLLTATARKQWKFNGYITSDCDAVSIIHDAQGYAKIPEDAVADVLRAGMDVNCGTYLKEHTKSAVEMKKVPMLHIDRALRNLFSVRMRLGLFDGNPTKLPFGQIGRDQVCSQQHQNLALQAAREGIVLLKNSAKLLPLSKSNTHSLAVIGHNGNDPKTLRGNYAGIPCKSATPFQGLNNYVKNTVYHRGCNYANCTEATIYQAVKIAKSVDYVVLVMGLDQTQEREDFDRTELGLPGKQDKLIAEVAKAAKRPVILVILSGGPVDISSAKYNEKIGSILWAGYPGQAGGTAIAEIIFGDHNPGGRLPLTWYPHDFIKFPMTDMRMRADSSTGYPGRTYRFYNGPKVYEFGYGLSYSNHIYEFTSVSESKLLLSHPKASQPAKNSDLVSYRLVSELDKKFCESKTVNVTVGVRNEGEMGGKHSVLLFIKPSKPINGSPVKQLVGFKKVEINAGERREIEFLVSPCDHISKASEEGLMIIEEGSYSLVVGDVEHPLDIFV</sequence>
<feature type="signal peptide" evidence="8">
    <location>
        <begin position="1"/>
        <end position="34"/>
    </location>
</feature>
<feature type="chain" id="PRO_5001972996" evidence="8">
    <location>
        <begin position="35"/>
        <end position="783"/>
    </location>
</feature>
<evidence type="ECO:0000256" key="1">
    <source>
        <dbReference type="ARBA" id="ARBA00004613"/>
    </source>
</evidence>
<keyword evidence="11" id="KW-1185">Reference proteome</keyword>
<dbReference type="eggNOG" id="ENOG502QQ55">
    <property type="taxonomic scope" value="Eukaryota"/>
</dbReference>
<dbReference type="KEGG" id="csv:101211121"/>
<dbReference type="PRINTS" id="PR00133">
    <property type="entry name" value="GLHYDRLASE3"/>
</dbReference>
<dbReference type="GO" id="GO:0045493">
    <property type="term" value="P:xylan catabolic process"/>
    <property type="evidence" value="ECO:0000318"/>
    <property type="project" value="GO_Central"/>
</dbReference>
<dbReference type="GO" id="GO:0031222">
    <property type="term" value="P:arabinan catabolic process"/>
    <property type="evidence" value="ECO:0000318"/>
    <property type="project" value="GO_Central"/>
</dbReference>
<keyword evidence="4 8" id="KW-0732">Signal</keyword>
<dbReference type="InterPro" id="IPR044993">
    <property type="entry name" value="BXL"/>
</dbReference>
<keyword evidence="7" id="KW-0326">Glycosidase</keyword>
<organism evidence="10 11">
    <name type="scientific">Cucumis sativus</name>
    <name type="common">Cucumber</name>
    <dbReference type="NCBI Taxonomy" id="3659"/>
    <lineage>
        <taxon>Eukaryota</taxon>
        <taxon>Viridiplantae</taxon>
        <taxon>Streptophyta</taxon>
        <taxon>Embryophyta</taxon>
        <taxon>Tracheophyta</taxon>
        <taxon>Spermatophyta</taxon>
        <taxon>Magnoliopsida</taxon>
        <taxon>eudicotyledons</taxon>
        <taxon>Gunneridae</taxon>
        <taxon>Pentapetalae</taxon>
        <taxon>rosids</taxon>
        <taxon>fabids</taxon>
        <taxon>Cucurbitales</taxon>
        <taxon>Cucurbitaceae</taxon>
        <taxon>Benincaseae</taxon>
        <taxon>Cucumis</taxon>
    </lineage>
</organism>
<dbReference type="Gene3D" id="3.40.50.1700">
    <property type="entry name" value="Glycoside hydrolase family 3 C-terminal domain"/>
    <property type="match status" value="1"/>
</dbReference>
<dbReference type="SUPFAM" id="SSF51445">
    <property type="entry name" value="(Trans)glycosidases"/>
    <property type="match status" value="1"/>
</dbReference>
<dbReference type="PANTHER" id="PTHR42721:SF3">
    <property type="entry name" value="BETA-D-XYLOSIDASE 5-RELATED"/>
    <property type="match status" value="1"/>
</dbReference>
<keyword evidence="3" id="KW-0964">Secreted</keyword>
<dbReference type="InterPro" id="IPR013783">
    <property type="entry name" value="Ig-like_fold"/>
</dbReference>
<dbReference type="Proteomes" id="UP000029981">
    <property type="component" value="Chromosome 2"/>
</dbReference>
<dbReference type="InterPro" id="IPR001764">
    <property type="entry name" value="Glyco_hydro_3_N"/>
</dbReference>
<reference evidence="10 11" key="1">
    <citation type="journal article" date="2009" name="Nat. Genet.">
        <title>The genome of the cucumber, Cucumis sativus L.</title>
        <authorList>
            <person name="Huang S."/>
            <person name="Li R."/>
            <person name="Zhang Z."/>
            <person name="Li L."/>
            <person name="Gu X."/>
            <person name="Fan W."/>
            <person name="Lucas W.J."/>
            <person name="Wang X."/>
            <person name="Xie B."/>
            <person name="Ni P."/>
            <person name="Ren Y."/>
            <person name="Zhu H."/>
            <person name="Li J."/>
            <person name="Lin K."/>
            <person name="Jin W."/>
            <person name="Fei Z."/>
            <person name="Li G."/>
            <person name="Staub J."/>
            <person name="Kilian A."/>
            <person name="van der Vossen E.A."/>
            <person name="Wu Y."/>
            <person name="Guo J."/>
            <person name="He J."/>
            <person name="Jia Z."/>
            <person name="Ren Y."/>
            <person name="Tian G."/>
            <person name="Lu Y."/>
            <person name="Ruan J."/>
            <person name="Qian W."/>
            <person name="Wang M."/>
            <person name="Huang Q."/>
            <person name="Li B."/>
            <person name="Xuan Z."/>
            <person name="Cao J."/>
            <person name="Asan"/>
            <person name="Wu Z."/>
            <person name="Zhang J."/>
            <person name="Cai Q."/>
            <person name="Bai Y."/>
            <person name="Zhao B."/>
            <person name="Han Y."/>
            <person name="Li Y."/>
            <person name="Li X."/>
            <person name="Wang S."/>
            <person name="Shi Q."/>
            <person name="Liu S."/>
            <person name="Cho W.K."/>
            <person name="Kim J.Y."/>
            <person name="Xu Y."/>
            <person name="Heller-Uszynska K."/>
            <person name="Miao H."/>
            <person name="Cheng Z."/>
            <person name="Zhang S."/>
            <person name="Wu J."/>
            <person name="Yang Y."/>
            <person name="Kang H."/>
            <person name="Li M."/>
            <person name="Liang H."/>
            <person name="Ren X."/>
            <person name="Shi Z."/>
            <person name="Wen M."/>
            <person name="Jian M."/>
            <person name="Yang H."/>
            <person name="Zhang G."/>
            <person name="Yang Z."/>
            <person name="Chen R."/>
            <person name="Liu S."/>
            <person name="Li J."/>
            <person name="Ma L."/>
            <person name="Liu H."/>
            <person name="Zhou Y."/>
            <person name="Zhao J."/>
            <person name="Fang X."/>
            <person name="Li G."/>
            <person name="Fang L."/>
            <person name="Li Y."/>
            <person name="Liu D."/>
            <person name="Zheng H."/>
            <person name="Zhang Y."/>
            <person name="Qin N."/>
            <person name="Li Z."/>
            <person name="Yang G."/>
            <person name="Yang S."/>
            <person name="Bolund L."/>
            <person name="Kristiansen K."/>
            <person name="Zheng H."/>
            <person name="Li S."/>
            <person name="Zhang X."/>
            <person name="Yang H."/>
            <person name="Wang J."/>
            <person name="Sun R."/>
            <person name="Zhang B."/>
            <person name="Jiang S."/>
            <person name="Wang J."/>
            <person name="Du Y."/>
            <person name="Li S."/>
        </authorList>
    </citation>
    <scope>NUCLEOTIDE SEQUENCE [LARGE SCALE GENOMIC DNA]</scope>
    <source>
        <strain evidence="11">cv. 9930</strain>
    </source>
</reference>
<evidence type="ECO:0000313" key="10">
    <source>
        <dbReference type="EMBL" id="KGN62174.1"/>
    </source>
</evidence>
<dbReference type="OrthoDB" id="47059at2759"/>
<keyword evidence="6" id="KW-0325">Glycoprotein</keyword>
<dbReference type="GO" id="GO:0046556">
    <property type="term" value="F:alpha-L-arabinofuranosidase activity"/>
    <property type="evidence" value="ECO:0000318"/>
    <property type="project" value="GO_Central"/>
</dbReference>
<dbReference type="SUPFAM" id="SSF52279">
    <property type="entry name" value="Beta-D-glucan exohydrolase, C-terminal domain"/>
    <property type="match status" value="1"/>
</dbReference>
<dbReference type="SMART" id="SM01217">
    <property type="entry name" value="Fn3_like"/>
    <property type="match status" value="1"/>
</dbReference>
<dbReference type="Gene3D" id="3.20.20.300">
    <property type="entry name" value="Glycoside hydrolase, family 3, N-terminal domain"/>
    <property type="match status" value="1"/>
</dbReference>
<dbReference type="GO" id="GO:0005576">
    <property type="term" value="C:extracellular region"/>
    <property type="evidence" value="ECO:0007669"/>
    <property type="project" value="UniProtKB-SubCell"/>
</dbReference>
<proteinExistence type="inferred from homology"/>
<dbReference type="Pfam" id="PF01915">
    <property type="entry name" value="Glyco_hydro_3_C"/>
    <property type="match status" value="1"/>
</dbReference>
<comment type="subcellular location">
    <subcellularLocation>
        <location evidence="1">Secreted</location>
    </subcellularLocation>
</comment>
<reference evidence="10 11" key="2">
    <citation type="journal article" date="2009" name="PLoS ONE">
        <title>An integrated genetic and cytogenetic map of the cucumber genome.</title>
        <authorList>
            <person name="Ren Y."/>
            <person name="Zhang Z."/>
            <person name="Liu J."/>
            <person name="Staub J.E."/>
            <person name="Han Y."/>
            <person name="Cheng Z."/>
            <person name="Li X."/>
            <person name="Lu J."/>
            <person name="Miao H."/>
            <person name="Kang H."/>
            <person name="Xie B."/>
            <person name="Gu X."/>
            <person name="Wang X."/>
            <person name="Du Y."/>
            <person name="Jin W."/>
            <person name="Huang S."/>
        </authorList>
    </citation>
    <scope>NUCLEOTIDE SEQUENCE [LARGE SCALE GENOMIC DNA]</scope>
    <source>
        <strain evidence="11">cv. 9930</strain>
    </source>
</reference>
<evidence type="ECO:0000256" key="5">
    <source>
        <dbReference type="ARBA" id="ARBA00022801"/>
    </source>
</evidence>
<accession>A0A0A0LMA9</accession>
<dbReference type="GO" id="GO:0009044">
    <property type="term" value="F:xylan 1,4-beta-xylosidase activity"/>
    <property type="evidence" value="ECO:0000318"/>
    <property type="project" value="GO_Central"/>
</dbReference>
<reference evidence="10 11" key="3">
    <citation type="journal article" date="2010" name="BMC Genomics">
        <title>Transcriptome sequencing and comparative analysis of cucumber flowers with different sex types.</title>
        <authorList>
            <person name="Guo S."/>
            <person name="Zheng Y."/>
            <person name="Joung J.G."/>
            <person name="Liu S."/>
            <person name="Zhang Z."/>
            <person name="Crasta O.R."/>
            <person name="Sobral B.W."/>
            <person name="Xu Y."/>
            <person name="Huang S."/>
            <person name="Fei Z."/>
        </authorList>
    </citation>
    <scope>NUCLEOTIDE SEQUENCE [LARGE SCALE GENOMIC DNA]</scope>
    <source>
        <strain evidence="11">cv. 9930</strain>
    </source>
</reference>
<evidence type="ECO:0000256" key="3">
    <source>
        <dbReference type="ARBA" id="ARBA00022525"/>
    </source>
</evidence>